<accession>A0AB37GEC3</accession>
<proteinExistence type="predicted"/>
<geneLocation type="plasmid" evidence="3 4">
    <name>unnamed2</name>
</geneLocation>
<feature type="domain" description="Prophage endopeptidase tail N-terminal" evidence="2">
    <location>
        <begin position="17"/>
        <end position="102"/>
    </location>
</feature>
<evidence type="ECO:0000313" key="3">
    <source>
        <dbReference type="EMBL" id="QPR70568.1"/>
    </source>
</evidence>
<evidence type="ECO:0000259" key="1">
    <source>
        <dbReference type="Pfam" id="PF06605"/>
    </source>
</evidence>
<dbReference type="Pfam" id="PF18994">
    <property type="entry name" value="Prophage_tailD1"/>
    <property type="match status" value="1"/>
</dbReference>
<protein>
    <submittedName>
        <fullName evidence="3">Phage tail protein</fullName>
    </submittedName>
</protein>
<dbReference type="AlphaFoldDB" id="A0AB37GEC3"/>
<dbReference type="InterPro" id="IPR007119">
    <property type="entry name" value="Phage_tail_spike_N"/>
</dbReference>
<evidence type="ECO:0000313" key="4">
    <source>
        <dbReference type="Proteomes" id="UP000595038"/>
    </source>
</evidence>
<name>A0AB37GEC3_BACLI</name>
<feature type="domain" description="Tail spike" evidence="1">
    <location>
        <begin position="105"/>
        <end position="345"/>
    </location>
</feature>
<dbReference type="InterPro" id="IPR010572">
    <property type="entry name" value="Tail_dom"/>
</dbReference>
<dbReference type="InterPro" id="IPR044051">
    <property type="entry name" value="Prophage_tail_N"/>
</dbReference>
<sequence>MQTNSIPIPVLKGRDIITVSDFAEEYREILIDFDIGTFTEEWQKNESWQISFTVTKTDRNAFTYELIGDESVIYYKGEKFIVTSLDRQAEGERVTKSVTATHQYFQIQHGRQYSTISGNLTIHQCLNHLLGKNDRGITFSVVGNFEKREKENFGDVNYLDGVKSILEDYGAILDVTGLHLTFYEPSQFGRQTNEYIRYKYNTDEIQFQADTTTLKTQIRGYGKEKSEEEGGGYYFSPVTYTSPRAVDWGIRIADPIRDERFTNEASMLAKLKQTLQDYPSISGNVKLGKKMDVQKGDWLTVIYEPLNINLQTQIVSYKKFPFLNQPPEITVSNTQKDIITIQAQLAREIKKMKRGY</sequence>
<organism evidence="3 4">
    <name type="scientific">Bacillus licheniformis</name>
    <dbReference type="NCBI Taxonomy" id="1402"/>
    <lineage>
        <taxon>Bacteria</taxon>
        <taxon>Bacillati</taxon>
        <taxon>Bacillota</taxon>
        <taxon>Bacilli</taxon>
        <taxon>Bacillales</taxon>
        <taxon>Bacillaceae</taxon>
        <taxon>Bacillus</taxon>
    </lineage>
</organism>
<dbReference type="Proteomes" id="UP000595038">
    <property type="component" value="Plasmid unnamed2"/>
</dbReference>
<reference evidence="3 4" key="1">
    <citation type="submission" date="2020-12" db="EMBL/GenBank/DDBJ databases">
        <title>FDA dAtabase for Regulatory Grade micrObial Sequences (FDA-ARGOS): Supporting development and validation of Infectious Disease Dx tests.</title>
        <authorList>
            <person name="Nelson B."/>
            <person name="Plummer A."/>
            <person name="Tallon L."/>
            <person name="Sadzewicz L."/>
            <person name="Zhao X."/>
            <person name="Boylan J."/>
            <person name="Ott S."/>
            <person name="Bowen H."/>
            <person name="Vavikolanu K."/>
            <person name="Mehta A."/>
            <person name="Aluvathingal J."/>
            <person name="Nadendla S."/>
            <person name="Myers T."/>
            <person name="Yan Y."/>
            <person name="Sichtig H."/>
        </authorList>
    </citation>
    <scope>NUCLEOTIDE SEQUENCE [LARGE SCALE GENOMIC DNA]</scope>
    <source>
        <strain evidence="3 4">FDAARGOS_923</strain>
        <plasmid evidence="3 4">unnamed2</plasmid>
    </source>
</reference>
<gene>
    <name evidence="3" type="ORF">I6G80_00210</name>
</gene>
<keyword evidence="3" id="KW-0614">Plasmid</keyword>
<dbReference type="EMBL" id="CP065645">
    <property type="protein sequence ID" value="QPR70568.1"/>
    <property type="molecule type" value="Genomic_DNA"/>
</dbReference>
<dbReference type="NCBIfam" id="TIGR01665">
    <property type="entry name" value="put_anti_recept"/>
    <property type="match status" value="1"/>
</dbReference>
<dbReference type="Gene3D" id="6.20.110.10">
    <property type="match status" value="1"/>
</dbReference>
<dbReference type="Gene3D" id="3.55.50.40">
    <property type="match status" value="1"/>
</dbReference>
<dbReference type="Pfam" id="PF06605">
    <property type="entry name" value="Prophage_tail"/>
    <property type="match status" value="1"/>
</dbReference>
<dbReference type="RefSeq" id="WP_164504590.1">
    <property type="nucleotide sequence ID" value="NZ_CP027791.1"/>
</dbReference>
<evidence type="ECO:0000259" key="2">
    <source>
        <dbReference type="Pfam" id="PF18994"/>
    </source>
</evidence>